<dbReference type="Proteomes" id="UP000520814">
    <property type="component" value="Unassembled WGS sequence"/>
</dbReference>
<dbReference type="EMBL" id="JACHGW010000002">
    <property type="protein sequence ID" value="MBB6050740.1"/>
    <property type="molecule type" value="Genomic_DNA"/>
</dbReference>
<gene>
    <name evidence="1" type="ORF">HNQ39_002531</name>
</gene>
<protein>
    <submittedName>
        <fullName evidence="1">Pimeloyl-ACP methyl ester carboxylesterase</fullName>
    </submittedName>
</protein>
<evidence type="ECO:0000313" key="1">
    <source>
        <dbReference type="EMBL" id="MBB6050740.1"/>
    </source>
</evidence>
<dbReference type="InterPro" id="IPR029058">
    <property type="entry name" value="AB_hydrolase_fold"/>
</dbReference>
<comment type="caution">
    <text evidence="1">The sequence shown here is derived from an EMBL/GenBank/DDBJ whole genome shotgun (WGS) entry which is preliminary data.</text>
</comment>
<dbReference type="SUPFAM" id="SSF53474">
    <property type="entry name" value="alpha/beta-Hydrolases"/>
    <property type="match status" value="1"/>
</dbReference>
<reference evidence="1 2" key="1">
    <citation type="submission" date="2020-08" db="EMBL/GenBank/DDBJ databases">
        <title>Genomic Encyclopedia of Type Strains, Phase IV (KMG-IV): sequencing the most valuable type-strain genomes for metagenomic binning, comparative biology and taxonomic classification.</title>
        <authorList>
            <person name="Goeker M."/>
        </authorList>
    </citation>
    <scope>NUCLEOTIDE SEQUENCE [LARGE SCALE GENOMIC DNA]</scope>
    <source>
        <strain evidence="1 2">DSM 23562</strain>
    </source>
</reference>
<organism evidence="1 2">
    <name type="scientific">Armatimonas rosea</name>
    <dbReference type="NCBI Taxonomy" id="685828"/>
    <lineage>
        <taxon>Bacteria</taxon>
        <taxon>Bacillati</taxon>
        <taxon>Armatimonadota</taxon>
        <taxon>Armatimonadia</taxon>
        <taxon>Armatimonadales</taxon>
        <taxon>Armatimonadaceae</taxon>
        <taxon>Armatimonas</taxon>
    </lineage>
</organism>
<keyword evidence="2" id="KW-1185">Reference proteome</keyword>
<proteinExistence type="predicted"/>
<dbReference type="Gene3D" id="3.40.50.1820">
    <property type="entry name" value="alpha/beta hydrolase"/>
    <property type="match status" value="1"/>
</dbReference>
<accession>A0A7W9SQS8</accession>
<dbReference type="RefSeq" id="WP_184196253.1">
    <property type="nucleotide sequence ID" value="NZ_JACHGW010000002.1"/>
</dbReference>
<name>A0A7W9SQS8_ARMRO</name>
<sequence>MNDLGQVIGHVYNNQSRDYHSFVWKPYINGDGSSAYSLVFTKEVLPPVSLLTIVNSTNSMKALSINNQGIISGSFVTFSDFGFWDCPALWDANDGHSIFLEQAPSEWAFWTGAADKINNYGTITGLSSRIFGERGAVWKLNYGSYGQVTDVSYVRIHGGFGTFDRGLAGLNDQDQGTGNFGSPNNTAWKAKNIRNPSIPAIGDDYTELSYPNASSIISSGINLKGEIGGTATLNPDVRSGSNDDGFRVVFWDTNNSSTVVTTGECSGINNSGSIVGNHHGQSGNVGVTENDWFPFIWDKTKGIRRTVISDPKWEVRSIVSINNVGQVLAYAIKDGNYSSTFPVLLTPVNFQQEVILPSSEISLKSSDIPNGAEREVDGIVCDNLSGMNPTLLNKLSVHLPPSYNNARVYVSPIGTNPGSVKTSIGGFTYYPPDEYNENPTPASVDDLTKPAKRKITLAIYIDDPDSSDGQRVAYKDIILARPPVVLVHGINSNIDSWNEFMINIQNQNFADPFGIRMPFVTVDNANFEGSFNGNGPIEICSNNLEKAISDCLFMLRNGIEIPNGSFGFAYGTSNSRVSFTDYKNLHLASKRVDVVGWSYGGLVTRWYLASKGIRSEAKDSRSWYKLNFEKTEESHVTDYDSQKDIRKFITIASMWRGVPLCNYSNEARSTVFQQINFGNAPFLFNNNFDGIINRGIPWLGEFTNIFLDKYSIEVMAVDSPWMRYLIYGTSNSVKDTSTPFIQDVAYGAIAGDNNDYLALRDSYELFNSIQSPTWFPYLEMEYFKSEKNEKYNLNDGIVPLWSAIIPGKTFVVNENHNSIVKNKIVATKALIWLSANPDVSGVNSDDKLSMGNILNDVWNRTSNLMSRSSTLFSWDFDKLGMAPSRQNDIYKQINGVGRINPVAVREIRSVSATNLKPRSADIDFITATRADSIIELKYIDNISGEQKNHPTIKIYKDAKAHKTTFDDLKPNTQYFVRVKGQIYNVSNGSIILKNYSDNDPFFSNYGFMTPRESDSQLSISWVRGSTTIVNSDIAFKLRFLCSLGEIRDLNITNIEYTNSSVGTKDISPSSNIDISNGNSQFVNVSASTLSSFSNLSCKVRYRYRNANGDLINASTAWLKVK</sequence>
<evidence type="ECO:0000313" key="2">
    <source>
        <dbReference type="Proteomes" id="UP000520814"/>
    </source>
</evidence>
<dbReference type="AlphaFoldDB" id="A0A7W9SQS8"/>